<dbReference type="EMBL" id="CP039690">
    <property type="protein sequence ID" value="QCI64097.1"/>
    <property type="molecule type" value="Genomic_DNA"/>
</dbReference>
<dbReference type="KEGG" id="pstg:E8M01_07470"/>
<accession>A0A4D7B819</accession>
<protein>
    <submittedName>
        <fullName evidence="2">Uncharacterized protein</fullName>
    </submittedName>
</protein>
<dbReference type="AlphaFoldDB" id="A0A4D7B819"/>
<feature type="compositionally biased region" description="Basic and acidic residues" evidence="1">
    <location>
        <begin position="88"/>
        <end position="102"/>
    </location>
</feature>
<feature type="compositionally biased region" description="Low complexity" evidence="1">
    <location>
        <begin position="66"/>
        <end position="78"/>
    </location>
</feature>
<feature type="region of interest" description="Disordered" evidence="1">
    <location>
        <begin position="65"/>
        <end position="102"/>
    </location>
</feature>
<gene>
    <name evidence="2" type="ORF">E8M01_07470</name>
</gene>
<keyword evidence="3" id="KW-1185">Reference proteome</keyword>
<evidence type="ECO:0000313" key="2">
    <source>
        <dbReference type="EMBL" id="QCI64097.1"/>
    </source>
</evidence>
<sequence length="102" mass="10863">MTTHPDNKTGILSRIDRRHASFLLATLASLALLSGIVASAHGDASAAIQAGAPVQRVLERADETTLAPARLRAPRLPRSPQRFAGTAEGKRLSDRHRASTFA</sequence>
<evidence type="ECO:0000256" key="1">
    <source>
        <dbReference type="SAM" id="MobiDB-lite"/>
    </source>
</evidence>
<evidence type="ECO:0000313" key="3">
    <source>
        <dbReference type="Proteomes" id="UP000298781"/>
    </source>
</evidence>
<dbReference type="RefSeq" id="WP_136959553.1">
    <property type="nucleotide sequence ID" value="NZ_CP039690.1"/>
</dbReference>
<reference evidence="2 3" key="1">
    <citation type="submission" date="2019-04" db="EMBL/GenBank/DDBJ databases">
        <title>Phreatobacter aquaticus sp. nov.</title>
        <authorList>
            <person name="Choi A."/>
        </authorList>
    </citation>
    <scope>NUCLEOTIDE SEQUENCE [LARGE SCALE GENOMIC DNA]</scope>
    <source>
        <strain evidence="2 3">KCTC 52518</strain>
    </source>
</reference>
<proteinExistence type="predicted"/>
<dbReference type="Proteomes" id="UP000298781">
    <property type="component" value="Chromosome"/>
</dbReference>
<name>A0A4D7B819_9HYPH</name>
<organism evidence="2 3">
    <name type="scientific">Phreatobacter stygius</name>
    <dbReference type="NCBI Taxonomy" id="1940610"/>
    <lineage>
        <taxon>Bacteria</taxon>
        <taxon>Pseudomonadati</taxon>
        <taxon>Pseudomonadota</taxon>
        <taxon>Alphaproteobacteria</taxon>
        <taxon>Hyphomicrobiales</taxon>
        <taxon>Phreatobacteraceae</taxon>
        <taxon>Phreatobacter</taxon>
    </lineage>
</organism>